<feature type="transmembrane region" description="Helical" evidence="6">
    <location>
        <begin position="90"/>
        <end position="109"/>
    </location>
</feature>
<evidence type="ECO:0000256" key="6">
    <source>
        <dbReference type="SAM" id="Phobius"/>
    </source>
</evidence>
<protein>
    <recommendedName>
        <fullName evidence="7">G-protein coupled receptors family 2 profile 2 domain-containing protein</fullName>
    </recommendedName>
</protein>
<dbReference type="AlphaFoldDB" id="A0AAV2PLQ9"/>
<name>A0AAV2PLQ9_MEGNR</name>
<feature type="domain" description="G-protein coupled receptors family 2 profile 2" evidence="7">
    <location>
        <begin position="1"/>
        <end position="146"/>
    </location>
</feature>
<dbReference type="Proteomes" id="UP001497623">
    <property type="component" value="Unassembled WGS sequence"/>
</dbReference>
<organism evidence="8 9">
    <name type="scientific">Meganyctiphanes norvegica</name>
    <name type="common">Northern krill</name>
    <name type="synonym">Thysanopoda norvegica</name>
    <dbReference type="NCBI Taxonomy" id="48144"/>
    <lineage>
        <taxon>Eukaryota</taxon>
        <taxon>Metazoa</taxon>
        <taxon>Ecdysozoa</taxon>
        <taxon>Arthropoda</taxon>
        <taxon>Crustacea</taxon>
        <taxon>Multicrustacea</taxon>
        <taxon>Malacostraca</taxon>
        <taxon>Eumalacostraca</taxon>
        <taxon>Eucarida</taxon>
        <taxon>Euphausiacea</taxon>
        <taxon>Euphausiidae</taxon>
        <taxon>Meganyctiphanes</taxon>
    </lineage>
</organism>
<evidence type="ECO:0000256" key="1">
    <source>
        <dbReference type="ARBA" id="ARBA00004141"/>
    </source>
</evidence>
<feature type="compositionally biased region" description="Polar residues" evidence="5">
    <location>
        <begin position="383"/>
        <end position="400"/>
    </location>
</feature>
<dbReference type="GO" id="GO:0005886">
    <property type="term" value="C:plasma membrane"/>
    <property type="evidence" value="ECO:0007669"/>
    <property type="project" value="TreeGrafter"/>
</dbReference>
<feature type="compositionally biased region" description="Low complexity" evidence="5">
    <location>
        <begin position="205"/>
        <end position="223"/>
    </location>
</feature>
<comment type="caution">
    <text evidence="8">The sequence shown here is derived from an EMBL/GenBank/DDBJ whole genome shotgun (WGS) entry which is preliminary data.</text>
</comment>
<evidence type="ECO:0000313" key="9">
    <source>
        <dbReference type="Proteomes" id="UP001497623"/>
    </source>
</evidence>
<evidence type="ECO:0000256" key="2">
    <source>
        <dbReference type="ARBA" id="ARBA00022692"/>
    </source>
</evidence>
<dbReference type="Gene3D" id="1.20.1070.10">
    <property type="entry name" value="Rhodopsin 7-helix transmembrane proteins"/>
    <property type="match status" value="1"/>
</dbReference>
<dbReference type="PRINTS" id="PR00249">
    <property type="entry name" value="GPCRSECRETIN"/>
</dbReference>
<feature type="transmembrane region" description="Helical" evidence="6">
    <location>
        <begin position="12"/>
        <end position="31"/>
    </location>
</feature>
<dbReference type="GO" id="GO:0017046">
    <property type="term" value="F:peptide hormone binding"/>
    <property type="evidence" value="ECO:0007669"/>
    <property type="project" value="TreeGrafter"/>
</dbReference>
<proteinExistence type="predicted"/>
<keyword evidence="3 6" id="KW-1133">Transmembrane helix</keyword>
<feature type="non-terminal residue" evidence="8">
    <location>
        <position position="407"/>
    </location>
</feature>
<feature type="region of interest" description="Disordered" evidence="5">
    <location>
        <begin position="195"/>
        <end position="223"/>
    </location>
</feature>
<gene>
    <name evidence="8" type="ORF">MNOR_LOCUS1732</name>
</gene>
<dbReference type="InterPro" id="IPR017983">
    <property type="entry name" value="GPCR_2_secretin-like_CS"/>
</dbReference>
<dbReference type="PROSITE" id="PS50261">
    <property type="entry name" value="G_PROTEIN_RECEP_F2_4"/>
    <property type="match status" value="1"/>
</dbReference>
<evidence type="ECO:0000256" key="4">
    <source>
        <dbReference type="ARBA" id="ARBA00023136"/>
    </source>
</evidence>
<evidence type="ECO:0000256" key="5">
    <source>
        <dbReference type="SAM" id="MobiDB-lite"/>
    </source>
</evidence>
<dbReference type="PROSITE" id="PS00650">
    <property type="entry name" value="G_PROTEIN_RECEP_F2_2"/>
    <property type="match status" value="1"/>
</dbReference>
<keyword evidence="2 6" id="KW-0812">Transmembrane</keyword>
<keyword evidence="9" id="KW-1185">Reference proteome</keyword>
<dbReference type="InterPro" id="IPR000832">
    <property type="entry name" value="GPCR_2_secretin-like"/>
</dbReference>
<sequence>MEHHHSNHGRSSSAGLPLGFVSVWAVLRAVLDDVQCWTIKNNYWIFFWCIRMPVALSMFINFAFFLNIVRVLFLKLTDSILAENRKYRKLGKSTLVLVPLFGVHYGLLWGLSTSNNMHVELAWLLLDQVFSAFQGFFVAVLYCLMNGEVRQELRKLYNRIRNRELLTLNMNHSTQISNTKIYMSRGARVSLPSIHSSETRTTHHSPSPLLPRNNPSASLLSSPVHSAKDGRLHAEMYEMQEELIQLRPLHDEKSCVGPNKSEEEKNSRNSSKNGSPAHINYHLQVANDLSDSGVHSLDESKAEVSIENACNLKNSELSMGTVSKPISENIVSKNGKVSVKKTKLLKFSESTEEMLSRAEEYKQNKVVKETLCVNVKKGLKSQNPQKVESYVTQKNPSYNTKDAETVL</sequence>
<evidence type="ECO:0000313" key="8">
    <source>
        <dbReference type="EMBL" id="CAL4060982.1"/>
    </source>
</evidence>
<feature type="transmembrane region" description="Helical" evidence="6">
    <location>
        <begin position="43"/>
        <end position="69"/>
    </location>
</feature>
<feature type="region of interest" description="Disordered" evidence="5">
    <location>
        <begin position="383"/>
        <end position="407"/>
    </location>
</feature>
<dbReference type="InterPro" id="IPR017981">
    <property type="entry name" value="GPCR_2-like_7TM"/>
</dbReference>
<dbReference type="SUPFAM" id="SSF81321">
    <property type="entry name" value="Family A G protein-coupled receptor-like"/>
    <property type="match status" value="1"/>
</dbReference>
<dbReference type="GO" id="GO:0008528">
    <property type="term" value="F:G protein-coupled peptide receptor activity"/>
    <property type="evidence" value="ECO:0007669"/>
    <property type="project" value="TreeGrafter"/>
</dbReference>
<dbReference type="GO" id="GO:0007166">
    <property type="term" value="P:cell surface receptor signaling pathway"/>
    <property type="evidence" value="ECO:0007669"/>
    <property type="project" value="InterPro"/>
</dbReference>
<dbReference type="EMBL" id="CAXKWB010000484">
    <property type="protein sequence ID" value="CAL4060982.1"/>
    <property type="molecule type" value="Genomic_DNA"/>
</dbReference>
<feature type="transmembrane region" description="Helical" evidence="6">
    <location>
        <begin position="121"/>
        <end position="145"/>
    </location>
</feature>
<feature type="compositionally biased region" description="Basic and acidic residues" evidence="5">
    <location>
        <begin position="248"/>
        <end position="267"/>
    </location>
</feature>
<dbReference type="PANTHER" id="PTHR45620">
    <property type="entry name" value="PDF RECEPTOR-LIKE PROTEIN-RELATED"/>
    <property type="match status" value="1"/>
</dbReference>
<dbReference type="GO" id="GO:0007188">
    <property type="term" value="P:adenylate cyclase-modulating G protein-coupled receptor signaling pathway"/>
    <property type="evidence" value="ECO:0007669"/>
    <property type="project" value="TreeGrafter"/>
</dbReference>
<dbReference type="PANTHER" id="PTHR45620:SF1">
    <property type="entry name" value="G-PROTEIN COUPLED RECEPTORS FAMILY 2 PROFILE 2 DOMAIN-CONTAINING PROTEIN"/>
    <property type="match status" value="1"/>
</dbReference>
<feature type="region of interest" description="Disordered" evidence="5">
    <location>
        <begin position="248"/>
        <end position="277"/>
    </location>
</feature>
<evidence type="ECO:0000256" key="3">
    <source>
        <dbReference type="ARBA" id="ARBA00022989"/>
    </source>
</evidence>
<comment type="subcellular location">
    <subcellularLocation>
        <location evidence="1">Membrane</location>
        <topology evidence="1">Multi-pass membrane protein</topology>
    </subcellularLocation>
</comment>
<keyword evidence="4 6" id="KW-0472">Membrane</keyword>
<dbReference type="InterPro" id="IPR050332">
    <property type="entry name" value="GPCR_2"/>
</dbReference>
<dbReference type="Pfam" id="PF00002">
    <property type="entry name" value="7tm_2"/>
    <property type="match status" value="1"/>
</dbReference>
<reference evidence="8 9" key="1">
    <citation type="submission" date="2024-05" db="EMBL/GenBank/DDBJ databases">
        <authorList>
            <person name="Wallberg A."/>
        </authorList>
    </citation>
    <scope>NUCLEOTIDE SEQUENCE [LARGE SCALE GENOMIC DNA]</scope>
</reference>
<accession>A0AAV2PLQ9</accession>
<evidence type="ECO:0000259" key="7">
    <source>
        <dbReference type="PROSITE" id="PS50261"/>
    </source>
</evidence>